<dbReference type="EMBL" id="BGZK01000007">
    <property type="protein sequence ID" value="GBP01047.1"/>
    <property type="molecule type" value="Genomic_DNA"/>
</dbReference>
<protein>
    <submittedName>
        <fullName evidence="1">Uncharacterized protein</fullName>
    </submittedName>
</protein>
<dbReference type="Proteomes" id="UP000299102">
    <property type="component" value="Unassembled WGS sequence"/>
</dbReference>
<reference evidence="1 2" key="1">
    <citation type="journal article" date="2019" name="Commun. Biol.">
        <title>The bagworm genome reveals a unique fibroin gene that provides high tensile strength.</title>
        <authorList>
            <person name="Kono N."/>
            <person name="Nakamura H."/>
            <person name="Ohtoshi R."/>
            <person name="Tomita M."/>
            <person name="Numata K."/>
            <person name="Arakawa K."/>
        </authorList>
    </citation>
    <scope>NUCLEOTIDE SEQUENCE [LARGE SCALE GENOMIC DNA]</scope>
</reference>
<sequence>MGGGIISKVFFACEDIAADDNVTVPEYTPGGLSTNPQRGAVGRGGAHAKVTGFRPAFVSRAEVLLTSAGTIRQRAVGINAITVTAQLRYYFRYLPPGNEAINGPDRPFPIDFPE</sequence>
<accession>A0A4C1SI45</accession>
<keyword evidence="2" id="KW-1185">Reference proteome</keyword>
<evidence type="ECO:0000313" key="1">
    <source>
        <dbReference type="EMBL" id="GBP01047.1"/>
    </source>
</evidence>
<dbReference type="AlphaFoldDB" id="A0A4C1SI45"/>
<comment type="caution">
    <text evidence="1">The sequence shown here is derived from an EMBL/GenBank/DDBJ whole genome shotgun (WGS) entry which is preliminary data.</text>
</comment>
<name>A0A4C1SI45_EUMVA</name>
<evidence type="ECO:0000313" key="2">
    <source>
        <dbReference type="Proteomes" id="UP000299102"/>
    </source>
</evidence>
<gene>
    <name evidence="1" type="ORF">EVAR_2316_1</name>
</gene>
<organism evidence="1 2">
    <name type="scientific">Eumeta variegata</name>
    <name type="common">Bagworm moth</name>
    <name type="synonym">Eumeta japonica</name>
    <dbReference type="NCBI Taxonomy" id="151549"/>
    <lineage>
        <taxon>Eukaryota</taxon>
        <taxon>Metazoa</taxon>
        <taxon>Ecdysozoa</taxon>
        <taxon>Arthropoda</taxon>
        <taxon>Hexapoda</taxon>
        <taxon>Insecta</taxon>
        <taxon>Pterygota</taxon>
        <taxon>Neoptera</taxon>
        <taxon>Endopterygota</taxon>
        <taxon>Lepidoptera</taxon>
        <taxon>Glossata</taxon>
        <taxon>Ditrysia</taxon>
        <taxon>Tineoidea</taxon>
        <taxon>Psychidae</taxon>
        <taxon>Oiketicinae</taxon>
        <taxon>Eumeta</taxon>
    </lineage>
</organism>
<proteinExistence type="predicted"/>